<gene>
    <name evidence="6" type="ORF">FC80_GL000273</name>
</gene>
<dbReference type="SUPFAM" id="SSF101967">
    <property type="entry name" value="Adhesin YadA, collagen-binding domain"/>
    <property type="match status" value="1"/>
</dbReference>
<feature type="transmembrane region" description="Helical" evidence="5">
    <location>
        <begin position="668"/>
        <end position="693"/>
    </location>
</feature>
<dbReference type="Proteomes" id="UP000051131">
    <property type="component" value="Unassembled WGS sequence"/>
</dbReference>
<protein>
    <recommendedName>
        <fullName evidence="8">Integral membrane protein</fullName>
    </recommendedName>
</protein>
<reference evidence="6 7" key="1">
    <citation type="journal article" date="2015" name="Genome Announc.">
        <title>Expanding the biotechnology potential of lactobacilli through comparative genomics of 213 strains and associated genera.</title>
        <authorList>
            <person name="Sun Z."/>
            <person name="Harris H.M."/>
            <person name="McCann A."/>
            <person name="Guo C."/>
            <person name="Argimon S."/>
            <person name="Zhang W."/>
            <person name="Yang X."/>
            <person name="Jeffery I.B."/>
            <person name="Cooney J.C."/>
            <person name="Kagawa T.F."/>
            <person name="Liu W."/>
            <person name="Song Y."/>
            <person name="Salvetti E."/>
            <person name="Wrobel A."/>
            <person name="Rasinkangas P."/>
            <person name="Parkhill J."/>
            <person name="Rea M.C."/>
            <person name="O'Sullivan O."/>
            <person name="Ritari J."/>
            <person name="Douillard F.P."/>
            <person name="Paul Ross R."/>
            <person name="Yang R."/>
            <person name="Briner A.E."/>
            <person name="Felis G.E."/>
            <person name="de Vos W.M."/>
            <person name="Barrangou R."/>
            <person name="Klaenhammer T.R."/>
            <person name="Caufield P.W."/>
            <person name="Cui Y."/>
            <person name="Zhang H."/>
            <person name="O'Toole P.W."/>
        </authorList>
    </citation>
    <scope>NUCLEOTIDE SEQUENCE [LARGE SCALE GENOMIC DNA]</scope>
    <source>
        <strain evidence="6 7">DSM 21116</strain>
    </source>
</reference>
<name>A0A0R2CW17_9LACO</name>
<dbReference type="InterPro" id="IPR011049">
    <property type="entry name" value="Serralysin-like_metalloprot_C"/>
</dbReference>
<dbReference type="GO" id="GO:0016020">
    <property type="term" value="C:membrane"/>
    <property type="evidence" value="ECO:0007669"/>
    <property type="project" value="UniProtKB-SubCell"/>
</dbReference>
<evidence type="ECO:0008006" key="8">
    <source>
        <dbReference type="Google" id="ProtNLM"/>
    </source>
</evidence>
<keyword evidence="3 5" id="KW-1133">Transmembrane helix</keyword>
<dbReference type="InterPro" id="IPR051328">
    <property type="entry name" value="T7SS_ABC-Transporter"/>
</dbReference>
<evidence type="ECO:0000256" key="5">
    <source>
        <dbReference type="SAM" id="Phobius"/>
    </source>
</evidence>
<accession>A0A0R2CW17</accession>
<dbReference type="STRING" id="1423729.FC80_GL000273"/>
<comment type="caution">
    <text evidence="6">The sequence shown here is derived from an EMBL/GenBank/DDBJ whole genome shotgun (WGS) entry which is preliminary data.</text>
</comment>
<dbReference type="PANTHER" id="PTHR43077">
    <property type="entry name" value="TRANSPORT PERMEASE YVFS-RELATED"/>
    <property type="match status" value="1"/>
</dbReference>
<feature type="transmembrane region" description="Helical" evidence="5">
    <location>
        <begin position="624"/>
        <end position="648"/>
    </location>
</feature>
<dbReference type="Gene3D" id="3.40.1710.10">
    <property type="entry name" value="abc type-2 transporter like domain"/>
    <property type="match status" value="1"/>
</dbReference>
<dbReference type="InterPro" id="IPR017500">
    <property type="entry name" value="Phage_infect_YhgE_N"/>
</dbReference>
<proteinExistence type="predicted"/>
<evidence type="ECO:0000313" key="7">
    <source>
        <dbReference type="Proteomes" id="UP000051131"/>
    </source>
</evidence>
<keyword evidence="4 5" id="KW-0472">Membrane</keyword>
<dbReference type="AlphaFoldDB" id="A0A0R2CW17"/>
<evidence type="ECO:0000256" key="4">
    <source>
        <dbReference type="ARBA" id="ARBA00023136"/>
    </source>
</evidence>
<dbReference type="InterPro" id="IPR017501">
    <property type="entry name" value="Phage_infect_YhgE_C"/>
</dbReference>
<feature type="transmembrane region" description="Helical" evidence="5">
    <location>
        <begin position="785"/>
        <end position="805"/>
    </location>
</feature>
<dbReference type="PANTHER" id="PTHR43077:SF5">
    <property type="entry name" value="PHAGE INFECTION PROTEIN"/>
    <property type="match status" value="1"/>
</dbReference>
<evidence type="ECO:0000256" key="2">
    <source>
        <dbReference type="ARBA" id="ARBA00022692"/>
    </source>
</evidence>
<feature type="transmembrane region" description="Helical" evidence="5">
    <location>
        <begin position="727"/>
        <end position="748"/>
    </location>
</feature>
<dbReference type="InterPro" id="IPR023908">
    <property type="entry name" value="xxxLxxG_rpt"/>
</dbReference>
<evidence type="ECO:0000256" key="3">
    <source>
        <dbReference type="ARBA" id="ARBA00022989"/>
    </source>
</evidence>
<organism evidence="6 7">
    <name type="scientific">Liquorilactobacillus cacaonum DSM 21116</name>
    <dbReference type="NCBI Taxonomy" id="1423729"/>
    <lineage>
        <taxon>Bacteria</taxon>
        <taxon>Bacillati</taxon>
        <taxon>Bacillota</taxon>
        <taxon>Bacilli</taxon>
        <taxon>Lactobacillales</taxon>
        <taxon>Lactobacillaceae</taxon>
        <taxon>Liquorilactobacillus</taxon>
    </lineage>
</organism>
<dbReference type="EMBL" id="AYZE01000008">
    <property type="protein sequence ID" value="KRM92092.1"/>
    <property type="molecule type" value="Genomic_DNA"/>
</dbReference>
<dbReference type="NCBIfam" id="TIGR03057">
    <property type="entry name" value="xxxLxxG_by_4"/>
    <property type="match status" value="6"/>
</dbReference>
<evidence type="ECO:0000256" key="1">
    <source>
        <dbReference type="ARBA" id="ARBA00004141"/>
    </source>
</evidence>
<feature type="transmembrane region" description="Helical" evidence="5">
    <location>
        <begin position="699"/>
        <end position="720"/>
    </location>
</feature>
<dbReference type="PATRIC" id="fig|1423729.3.peg.274"/>
<dbReference type="NCBIfam" id="TIGR03062">
    <property type="entry name" value="pip_yhgE_Cterm"/>
    <property type="match status" value="1"/>
</dbReference>
<keyword evidence="7" id="KW-1185">Reference proteome</keyword>
<comment type="subcellular location">
    <subcellularLocation>
        <location evidence="1">Membrane</location>
        <topology evidence="1">Multi-pass membrane protein</topology>
    </subcellularLocation>
</comment>
<evidence type="ECO:0000313" key="6">
    <source>
        <dbReference type="EMBL" id="KRM92092.1"/>
    </source>
</evidence>
<keyword evidence="2 5" id="KW-0812">Transmembrane</keyword>
<dbReference type="NCBIfam" id="TIGR03061">
    <property type="entry name" value="pip_yhgE_Nterm"/>
    <property type="match status" value="1"/>
</dbReference>
<sequence length="829" mass="87079">MQVGDKLVKELKTNNSLQWHFVSAKQALQGMKNKKYYTIITIPKNFSKNATTVLDKNPKKMELTYKTNDSLNYIGKVISEEGAKQLNTEINSTVTKAYASAMFATIKKVGKGFTTASKGATKLKIGSTTLSDGLNTYTAGVKKVNDGTQTLNSSTGTLASGVNKLATGSNTLSSGLGTYTSGVGTLSSGLSKLSNNSNALNQGIQELASSTSELPTAAAGFYVLNNSLAQDISQINSALQANKDNVSSMYGEMSKINTELNSSEFQQQLSTLENLASQTDSIKLMVANLKTTMETVSEAKKDFSSSLSASLTQIAKNSTAVSYLAKSMESESNMTTEDKANLEKIIEMSGSTTDSSANTSATSNMGEISNIEDAATTLNAKTDLSSLAQELDSMDSLVSELDSLSTAVDNLSGLMNTSNKLTDVSAQTMVKSILTLTDKVSQLKELSATAATSATQFNSKVNASSPEIDATELTSTESIQKEVATIASTSTLTSEVSKLVSGVSTYTSGTKQANSGASQLAANSAALTSGASQLSTGLGTLNSSVPTLTSGVTQLASGTAQLNDNSASLLQGSLKLASGNKALAKALDKGAKQVNAVKTSNKTARMFASPSKLVHKNYSTVPNYGYALAPYMLSVALYVGALVFNLVYPIRRFSTPDGTGTEWFLSKISIGAVVAVGTALVETLLMMAAGLVPNHPVQMILNAIIFSLTAMYLVMLLSMAGGNPGRFAGMILLVLQLGGSGGSFPINITNGMDGFFQLINPYLPMTYSILGFREALTSGLGSGQIATSIGIMLIFMVISLILLWVTMVTKRRNGSISYIEPTDEEKTTE</sequence>